<evidence type="ECO:0000313" key="2">
    <source>
        <dbReference type="Proteomes" id="UP000216913"/>
    </source>
</evidence>
<evidence type="ECO:0000313" key="1">
    <source>
        <dbReference type="EMBL" id="OZI55225.1"/>
    </source>
</evidence>
<protein>
    <submittedName>
        <fullName evidence="1">Uncharacterized protein</fullName>
    </submittedName>
</protein>
<gene>
    <name evidence="1" type="ORF">CAL25_02070</name>
</gene>
<dbReference type="EMBL" id="NEVP01000001">
    <property type="protein sequence ID" value="OZI55225.1"/>
    <property type="molecule type" value="Genomic_DNA"/>
</dbReference>
<sequence length="325" mass="36260">MLSFRSILAAFRILSRVDAWRLPFAARGVALVSAGALCALLSGCGLTYMVGKAAVTVPGDLAARGNHAAASKAMDRGDVDAAIGLLSDTRFNMVDKAQIRGRPGWGEVYYKAAALVDRAHNDGRVIDDEVLLTAYQILARDYDYTVAARYLTLARPLVVKRHGPRSMELLELVLDDRLILTSYFKAGGAIDLYGTLNEITMMDMVDARSRRPASKLSYDPELLLAFPMRLSREDRELFFEMGRFALLPRAQWHDPAAFKRVLATDEYLWWLEEWRSFNVYWRLTRALNEFNAPASVCWARAAGYKVIPHASATPAEVDPPGCLPR</sequence>
<dbReference type="AlphaFoldDB" id="A0A261U0R5"/>
<accession>A0A261U0R5</accession>
<dbReference type="RefSeq" id="WP_094798278.1">
    <property type="nucleotide sequence ID" value="NZ_NEVP01000001.1"/>
</dbReference>
<comment type="caution">
    <text evidence="1">The sequence shown here is derived from an EMBL/GenBank/DDBJ whole genome shotgun (WGS) entry which is preliminary data.</text>
</comment>
<dbReference type="OrthoDB" id="6052610at2"/>
<keyword evidence="2" id="KW-1185">Reference proteome</keyword>
<dbReference type="Proteomes" id="UP000216913">
    <property type="component" value="Unassembled WGS sequence"/>
</dbReference>
<reference evidence="1 2" key="1">
    <citation type="submission" date="2017-05" db="EMBL/GenBank/DDBJ databases">
        <title>Complete and WGS of Bordetella genogroups.</title>
        <authorList>
            <person name="Spilker T."/>
            <person name="LiPuma J."/>
        </authorList>
    </citation>
    <scope>NUCLEOTIDE SEQUENCE [LARGE SCALE GENOMIC DNA]</scope>
    <source>
        <strain evidence="1 2">AU10456</strain>
    </source>
</reference>
<proteinExistence type="predicted"/>
<name>A0A261U0R5_9BORD</name>
<organism evidence="1 2">
    <name type="scientific">Bordetella genomosp. 5</name>
    <dbReference type="NCBI Taxonomy" id="1395608"/>
    <lineage>
        <taxon>Bacteria</taxon>
        <taxon>Pseudomonadati</taxon>
        <taxon>Pseudomonadota</taxon>
        <taxon>Betaproteobacteria</taxon>
        <taxon>Burkholderiales</taxon>
        <taxon>Alcaligenaceae</taxon>
        <taxon>Bordetella</taxon>
    </lineage>
</organism>